<name>A0ABV2DR97_9HYPH</name>
<accession>A0ABV2DR97</accession>
<evidence type="ECO:0000313" key="3">
    <source>
        <dbReference type="Proteomes" id="UP001548832"/>
    </source>
</evidence>
<protein>
    <submittedName>
        <fullName evidence="2">Ornithine cyclodeaminase family protein</fullName>
    </submittedName>
</protein>
<gene>
    <name evidence="2" type="ORF">ABVQ20_37245</name>
</gene>
<dbReference type="Gene3D" id="3.30.1780.10">
    <property type="entry name" value="ornithine cyclodeaminase, domain 1"/>
    <property type="match status" value="1"/>
</dbReference>
<dbReference type="PIRSF" id="PIRSF001439">
    <property type="entry name" value="CryM"/>
    <property type="match status" value="1"/>
</dbReference>
<reference evidence="2 3" key="1">
    <citation type="submission" date="2024-06" db="EMBL/GenBank/DDBJ databases">
        <authorList>
            <person name="Kim D.-U."/>
        </authorList>
    </citation>
    <scope>NUCLEOTIDE SEQUENCE [LARGE SCALE GENOMIC DNA]</scope>
    <source>
        <strain evidence="2 3">KACC15460</strain>
    </source>
</reference>
<dbReference type="InterPro" id="IPR003462">
    <property type="entry name" value="ODC_Mu_crystall"/>
</dbReference>
<proteinExistence type="inferred from homology"/>
<evidence type="ECO:0000313" key="2">
    <source>
        <dbReference type="EMBL" id="MET2832584.1"/>
    </source>
</evidence>
<dbReference type="Proteomes" id="UP001548832">
    <property type="component" value="Unassembled WGS sequence"/>
</dbReference>
<dbReference type="PANTHER" id="PTHR13812">
    <property type="entry name" value="KETIMINE REDUCTASE MU-CRYSTALLIN"/>
    <property type="match status" value="1"/>
</dbReference>
<dbReference type="Pfam" id="PF02423">
    <property type="entry name" value="OCD_Mu_crystall"/>
    <property type="match status" value="1"/>
</dbReference>
<dbReference type="Gene3D" id="3.40.50.720">
    <property type="entry name" value="NAD(P)-binding Rossmann-like Domain"/>
    <property type="match status" value="1"/>
</dbReference>
<keyword evidence="3" id="KW-1185">Reference proteome</keyword>
<dbReference type="PANTHER" id="PTHR13812:SF19">
    <property type="entry name" value="KETIMINE REDUCTASE MU-CRYSTALLIN"/>
    <property type="match status" value="1"/>
</dbReference>
<dbReference type="EMBL" id="JBEWSZ010000011">
    <property type="protein sequence ID" value="MET2832584.1"/>
    <property type="molecule type" value="Genomic_DNA"/>
</dbReference>
<evidence type="ECO:0000256" key="1">
    <source>
        <dbReference type="ARBA" id="ARBA00008903"/>
    </source>
</evidence>
<dbReference type="InterPro" id="IPR036291">
    <property type="entry name" value="NAD(P)-bd_dom_sf"/>
</dbReference>
<dbReference type="SUPFAM" id="SSF51735">
    <property type="entry name" value="NAD(P)-binding Rossmann-fold domains"/>
    <property type="match status" value="1"/>
</dbReference>
<sequence>MNISNATGVRKSAAEIAKGDMDVLILSEQDVVRLLDLNQLIDGLAEGFRAIADGRVQSPDRPEITVPGKGFSLSMPAWQEGMSIAVKIVNVFEDNLELDLPNHLALINLFDPATGAPLCIMDGTYITGIRTAASAVLSVRELARQDARTVTLVGAGVQGREHLRLLPLVRDFDEIRIASLHYEDAEKLARLDPRAVAVRDVEAAVRTSDVVCLASHSYTPVIDAEWIRQGTHVSSVGYAPPQGELPLELIAIARLFVETTEAFKAPPVGCAELARIDPREATLLGDMLTGRKAGRQTADEITVYKAMGIAMEDMVAAHIAYSRARAQKAGQIVVL</sequence>
<comment type="caution">
    <text evidence="2">The sequence shown here is derived from an EMBL/GenBank/DDBJ whole genome shotgun (WGS) entry which is preliminary data.</text>
</comment>
<dbReference type="RefSeq" id="WP_354464805.1">
    <property type="nucleotide sequence ID" value="NZ_JBEWSZ010000011.1"/>
</dbReference>
<comment type="similarity">
    <text evidence="1">Belongs to the ornithine cyclodeaminase/mu-crystallin family.</text>
</comment>
<organism evidence="2 3">
    <name type="scientific">Mesorhizobium shangrilense</name>
    <dbReference type="NCBI Taxonomy" id="460060"/>
    <lineage>
        <taxon>Bacteria</taxon>
        <taxon>Pseudomonadati</taxon>
        <taxon>Pseudomonadota</taxon>
        <taxon>Alphaproteobacteria</taxon>
        <taxon>Hyphomicrobiales</taxon>
        <taxon>Phyllobacteriaceae</taxon>
        <taxon>Mesorhizobium</taxon>
    </lineage>
</organism>
<dbReference type="InterPro" id="IPR023401">
    <property type="entry name" value="ODC_N"/>
</dbReference>